<organism evidence="3 4">
    <name type="scientific">Aldrovandia affinis</name>
    <dbReference type="NCBI Taxonomy" id="143900"/>
    <lineage>
        <taxon>Eukaryota</taxon>
        <taxon>Metazoa</taxon>
        <taxon>Chordata</taxon>
        <taxon>Craniata</taxon>
        <taxon>Vertebrata</taxon>
        <taxon>Euteleostomi</taxon>
        <taxon>Actinopterygii</taxon>
        <taxon>Neopterygii</taxon>
        <taxon>Teleostei</taxon>
        <taxon>Notacanthiformes</taxon>
        <taxon>Halosauridae</taxon>
        <taxon>Aldrovandia</taxon>
    </lineage>
</organism>
<feature type="region of interest" description="Disordered" evidence="1">
    <location>
        <begin position="519"/>
        <end position="593"/>
    </location>
</feature>
<name>A0AAD7RMK9_9TELE</name>
<evidence type="ECO:0000313" key="4">
    <source>
        <dbReference type="Proteomes" id="UP001221898"/>
    </source>
</evidence>
<evidence type="ECO:0000259" key="2">
    <source>
        <dbReference type="Pfam" id="PF14780"/>
    </source>
</evidence>
<sequence>MGCFCNTLQRRDLNSTNIISISSCINTIKDVQRPPCKEIMWERWTQLIIGYPFKRHVAYIRFHNLLLSVCSGKNMDTEPWNKINISCPGAISTVQIPFDNSTDILVTRLVRNCDKLLKLLQSKVLQTEVRVLYALLYVLNNSLRQHFTFRAIKQVEQCINRLKEMKLEAAVQDLMEMCPTKIQREVGKKFGQCEVPSQPMLEWLCLKALGACKLMTCLTDRCARAFRLTGLHLHWGEFIVLNVVLTSMLSRLRAFSQGIAWTLAPLYEKTLALLREVSRAKPMPFLTDFALPTDAAAFLGPSCAVRAGAEPGFKVPGSSRAAKLSRKVRAEGRTRTRTRKGRSSGRNDRVDVGSVVLQRRPEATGHLGGLDIKAMLKRPYGRDSQSVLGAPCGPETPHRKYPSQEVAVIGQKKSFLKRAQAAASSGDMAARLAEMIGWFKSRRLRSESGRLRLLQLKCDRLRRLESQGFRVDRKLKSLRGEVSGALLLGRSVGTRRYLSLHGQWRKLYCRTLSERGCGRARKRAPAGRESPALAGDGPSPRRRHGEERGPSALNFVVERGSRCGRLPPGPFRRVPNGRLSSWRSDRAVTGRAQ</sequence>
<feature type="compositionally biased region" description="Basic and acidic residues" evidence="1">
    <location>
        <begin position="583"/>
        <end position="593"/>
    </location>
</feature>
<feature type="region of interest" description="Disordered" evidence="1">
    <location>
        <begin position="324"/>
        <end position="350"/>
    </location>
</feature>
<dbReference type="PANTHER" id="PTHR34761">
    <property type="entry name" value="NUCLEOLUS AND NEURAL PROGENITOR PROTEIN"/>
    <property type="match status" value="1"/>
</dbReference>
<protein>
    <recommendedName>
        <fullName evidence="2">Nucleolus and neural progenitor protein-like N-terminal domain-containing protein</fullName>
    </recommendedName>
</protein>
<gene>
    <name evidence="3" type="ORF">AAFF_G00166710</name>
</gene>
<comment type="caution">
    <text evidence="3">The sequence shown here is derived from an EMBL/GenBank/DDBJ whole genome shotgun (WGS) entry which is preliminary data.</text>
</comment>
<accession>A0AAD7RMK9</accession>
<dbReference type="AlphaFoldDB" id="A0AAD7RMK9"/>
<dbReference type="InterPro" id="IPR027951">
    <property type="entry name" value="Nepro_N"/>
</dbReference>
<keyword evidence="4" id="KW-1185">Reference proteome</keyword>
<proteinExistence type="predicted"/>
<feature type="domain" description="Nucleolus and neural progenitor protein-like N-terminal" evidence="2">
    <location>
        <begin position="80"/>
        <end position="270"/>
    </location>
</feature>
<dbReference type="Pfam" id="PF14780">
    <property type="entry name" value="NEPRO_N"/>
    <property type="match status" value="1"/>
</dbReference>
<dbReference type="EMBL" id="JAINUG010000223">
    <property type="protein sequence ID" value="KAJ8386722.1"/>
    <property type="molecule type" value="Genomic_DNA"/>
</dbReference>
<dbReference type="GO" id="GO:0005634">
    <property type="term" value="C:nucleus"/>
    <property type="evidence" value="ECO:0007669"/>
    <property type="project" value="TreeGrafter"/>
</dbReference>
<dbReference type="InterPro" id="IPR052835">
    <property type="entry name" value="Nepro"/>
</dbReference>
<dbReference type="GO" id="GO:0045747">
    <property type="term" value="P:positive regulation of Notch signaling pathway"/>
    <property type="evidence" value="ECO:0007669"/>
    <property type="project" value="TreeGrafter"/>
</dbReference>
<dbReference type="Proteomes" id="UP001221898">
    <property type="component" value="Unassembled WGS sequence"/>
</dbReference>
<reference evidence="3" key="1">
    <citation type="journal article" date="2023" name="Science">
        <title>Genome structures resolve the early diversification of teleost fishes.</title>
        <authorList>
            <person name="Parey E."/>
            <person name="Louis A."/>
            <person name="Montfort J."/>
            <person name="Bouchez O."/>
            <person name="Roques C."/>
            <person name="Iampietro C."/>
            <person name="Lluch J."/>
            <person name="Castinel A."/>
            <person name="Donnadieu C."/>
            <person name="Desvignes T."/>
            <person name="Floi Bucao C."/>
            <person name="Jouanno E."/>
            <person name="Wen M."/>
            <person name="Mejri S."/>
            <person name="Dirks R."/>
            <person name="Jansen H."/>
            <person name="Henkel C."/>
            <person name="Chen W.J."/>
            <person name="Zahm M."/>
            <person name="Cabau C."/>
            <person name="Klopp C."/>
            <person name="Thompson A.W."/>
            <person name="Robinson-Rechavi M."/>
            <person name="Braasch I."/>
            <person name="Lecointre G."/>
            <person name="Bobe J."/>
            <person name="Postlethwait J.H."/>
            <person name="Berthelot C."/>
            <person name="Roest Crollius H."/>
            <person name="Guiguen Y."/>
        </authorList>
    </citation>
    <scope>NUCLEOTIDE SEQUENCE</scope>
    <source>
        <strain evidence="3">NC1722</strain>
    </source>
</reference>
<dbReference type="PANTHER" id="PTHR34761:SF1">
    <property type="entry name" value="NUCLEOLUS AND NEURAL PROGENITOR PROTEIN"/>
    <property type="match status" value="1"/>
</dbReference>
<evidence type="ECO:0000313" key="3">
    <source>
        <dbReference type="EMBL" id="KAJ8386722.1"/>
    </source>
</evidence>
<evidence type="ECO:0000256" key="1">
    <source>
        <dbReference type="SAM" id="MobiDB-lite"/>
    </source>
</evidence>